<proteinExistence type="predicted"/>
<comment type="caution">
    <text evidence="1">The sequence shown here is derived from an EMBL/GenBank/DDBJ whole genome shotgun (WGS) entry which is preliminary data.</text>
</comment>
<dbReference type="AlphaFoldDB" id="A0AAE5CAR4"/>
<reference evidence="1 2" key="1">
    <citation type="submission" date="2020-01" db="EMBL/GenBank/DDBJ databases">
        <title>Genomes assembled from Gulf of Kutch pelagic sediment metagenomes.</title>
        <authorList>
            <person name="Chandrashekar M."/>
            <person name="Mahajan M.S."/>
            <person name="Dave K.J."/>
            <person name="Vatsa P."/>
            <person name="Nathani N.M."/>
        </authorList>
    </citation>
    <scope>NUCLEOTIDE SEQUENCE [LARGE SCALE GENOMIC DNA]</scope>
    <source>
        <strain evidence="1">KS3-K002</strain>
    </source>
</reference>
<sequence length="151" mass="16556">MWKSRKAPRGPAPGRRIAATAALLGLVGVTAAYGLNERPENVAAQANPIDWDGHRWLELSAAEKEAYLSGFLAGAAAAQAYEALEGAGSFEAQALRQRMAGLRAEKALVFPYAPNLYHARLHDYLFYENNREQPLYQAIAELNFQIGAARR</sequence>
<dbReference type="Proteomes" id="UP000702544">
    <property type="component" value="Unassembled WGS sequence"/>
</dbReference>
<protein>
    <submittedName>
        <fullName evidence="1">Uncharacterized protein</fullName>
    </submittedName>
</protein>
<evidence type="ECO:0000313" key="1">
    <source>
        <dbReference type="EMBL" id="NIR73623.1"/>
    </source>
</evidence>
<name>A0AAE5CAR4_9BACT</name>
<accession>A0AAE5CAR4</accession>
<evidence type="ECO:0000313" key="2">
    <source>
        <dbReference type="Proteomes" id="UP000702544"/>
    </source>
</evidence>
<gene>
    <name evidence="1" type="ORF">GWO12_00685</name>
</gene>
<dbReference type="EMBL" id="JAACAK010000002">
    <property type="protein sequence ID" value="NIR73623.1"/>
    <property type="molecule type" value="Genomic_DNA"/>
</dbReference>
<organism evidence="1 2">
    <name type="scientific">Candidatus Kutchimonas denitrificans</name>
    <dbReference type="NCBI Taxonomy" id="3056748"/>
    <lineage>
        <taxon>Bacteria</taxon>
        <taxon>Pseudomonadati</taxon>
        <taxon>Gemmatimonadota</taxon>
        <taxon>Gemmatimonadia</taxon>
        <taxon>Candidatus Palauibacterales</taxon>
        <taxon>Candidatus Palauibacteraceae</taxon>
        <taxon>Candidatus Kutchimonas</taxon>
    </lineage>
</organism>